<comment type="caution">
    <text evidence="2">The sequence shown here is derived from an EMBL/GenBank/DDBJ whole genome shotgun (WGS) entry which is preliminary data.</text>
</comment>
<accession>A0A158BBL7</accession>
<keyword evidence="3" id="KW-1185">Reference proteome</keyword>
<proteinExistence type="predicted"/>
<evidence type="ECO:0000259" key="1">
    <source>
        <dbReference type="Pfam" id="PF03466"/>
    </source>
</evidence>
<dbReference type="InterPro" id="IPR005119">
    <property type="entry name" value="LysR_subst-bd"/>
</dbReference>
<dbReference type="STRING" id="1777144.AWB83_03096"/>
<feature type="domain" description="LysR substrate-binding" evidence="1">
    <location>
        <begin position="4"/>
        <end position="94"/>
    </location>
</feature>
<evidence type="ECO:0000313" key="2">
    <source>
        <dbReference type="EMBL" id="SAK67488.1"/>
    </source>
</evidence>
<gene>
    <name evidence="2" type="ORF">AWB83_03096</name>
</gene>
<sequence length="111" mass="13060">MRAGISRTGRVRRFRASGDLESNDYRLLVAQAEAGEGTLLGRHHLVHRQVEQRKLVRPVDDAFVFHDRHHYLITHRNAKSWPEYLQFRRWLDEEIGTMMQGWPSARAKIAQ</sequence>
<dbReference type="AlphaFoldDB" id="A0A158BBL7"/>
<dbReference type="Pfam" id="PF03466">
    <property type="entry name" value="LysR_substrate"/>
    <property type="match status" value="1"/>
</dbReference>
<dbReference type="SUPFAM" id="SSF53850">
    <property type="entry name" value="Periplasmic binding protein-like II"/>
    <property type="match status" value="1"/>
</dbReference>
<evidence type="ECO:0000313" key="3">
    <source>
        <dbReference type="Proteomes" id="UP000054978"/>
    </source>
</evidence>
<dbReference type="EMBL" id="FCOB02000013">
    <property type="protein sequence ID" value="SAK67488.1"/>
    <property type="molecule type" value="Genomic_DNA"/>
</dbReference>
<protein>
    <submittedName>
        <fullName evidence="2">LysR family transcriptional regulator</fullName>
    </submittedName>
</protein>
<name>A0A158BBL7_9BURK</name>
<dbReference type="Proteomes" id="UP000054978">
    <property type="component" value="Unassembled WGS sequence"/>
</dbReference>
<reference evidence="2" key="1">
    <citation type="submission" date="2016-01" db="EMBL/GenBank/DDBJ databases">
        <authorList>
            <person name="Peeters C."/>
        </authorList>
    </citation>
    <scope>NUCLEOTIDE SEQUENCE [LARGE SCALE GENOMIC DNA]</scope>
    <source>
        <strain evidence="2">LMG 29326</strain>
    </source>
</reference>
<dbReference type="Gene3D" id="3.40.190.10">
    <property type="entry name" value="Periplasmic binding protein-like II"/>
    <property type="match status" value="2"/>
</dbReference>
<organism evidence="2 3">
    <name type="scientific">Caballeronia ptereochthonis</name>
    <dbReference type="NCBI Taxonomy" id="1777144"/>
    <lineage>
        <taxon>Bacteria</taxon>
        <taxon>Pseudomonadati</taxon>
        <taxon>Pseudomonadota</taxon>
        <taxon>Betaproteobacteria</taxon>
        <taxon>Burkholderiales</taxon>
        <taxon>Burkholderiaceae</taxon>
        <taxon>Caballeronia</taxon>
    </lineage>
</organism>